<dbReference type="GO" id="GO:0016020">
    <property type="term" value="C:membrane"/>
    <property type="evidence" value="ECO:0007669"/>
    <property type="project" value="UniProtKB-SubCell"/>
</dbReference>
<dbReference type="CDD" id="cd17325">
    <property type="entry name" value="MFS_MdtG_SLC18_like"/>
    <property type="match status" value="1"/>
</dbReference>
<dbReference type="InterPro" id="IPR050930">
    <property type="entry name" value="MFS_Vesicular_Transporter"/>
</dbReference>
<name>A0A6G1HCN4_9PEZI</name>
<evidence type="ECO:0000313" key="10">
    <source>
        <dbReference type="Proteomes" id="UP000800041"/>
    </source>
</evidence>
<dbReference type="PANTHER" id="PTHR23506">
    <property type="entry name" value="GH10249P"/>
    <property type="match status" value="1"/>
</dbReference>
<keyword evidence="5 7" id="KW-0472">Membrane</keyword>
<keyword evidence="4 7" id="KW-1133">Transmembrane helix</keyword>
<feature type="transmembrane region" description="Helical" evidence="7">
    <location>
        <begin position="92"/>
        <end position="113"/>
    </location>
</feature>
<evidence type="ECO:0000256" key="1">
    <source>
        <dbReference type="ARBA" id="ARBA00004141"/>
    </source>
</evidence>
<dbReference type="Gene3D" id="1.20.1250.20">
    <property type="entry name" value="MFS general substrate transporter like domains"/>
    <property type="match status" value="2"/>
</dbReference>
<feature type="transmembrane region" description="Helical" evidence="7">
    <location>
        <begin position="177"/>
        <end position="197"/>
    </location>
</feature>
<evidence type="ECO:0000256" key="2">
    <source>
        <dbReference type="ARBA" id="ARBA00022448"/>
    </source>
</evidence>
<keyword evidence="10" id="KW-1185">Reference proteome</keyword>
<dbReference type="Proteomes" id="UP000800041">
    <property type="component" value="Unassembled WGS sequence"/>
</dbReference>
<evidence type="ECO:0000256" key="4">
    <source>
        <dbReference type="ARBA" id="ARBA00022989"/>
    </source>
</evidence>
<feature type="transmembrane region" description="Helical" evidence="7">
    <location>
        <begin position="119"/>
        <end position="137"/>
    </location>
</feature>
<feature type="transmembrane region" description="Helical" evidence="7">
    <location>
        <begin position="60"/>
        <end position="80"/>
    </location>
</feature>
<feature type="transmembrane region" description="Helical" evidence="7">
    <location>
        <begin position="339"/>
        <end position="359"/>
    </location>
</feature>
<dbReference type="PROSITE" id="PS50850">
    <property type="entry name" value="MFS"/>
    <property type="match status" value="1"/>
</dbReference>
<dbReference type="PANTHER" id="PTHR23506:SF37">
    <property type="entry name" value="MAJOR FACILITATOR SUPERFAMILY (MFS) PROFILE DOMAIN-CONTAINING PROTEIN"/>
    <property type="match status" value="1"/>
</dbReference>
<protein>
    <submittedName>
        <fullName evidence="9">MFS general substrate transporter</fullName>
    </submittedName>
</protein>
<dbReference type="EMBL" id="ML977141">
    <property type="protein sequence ID" value="KAF1990812.1"/>
    <property type="molecule type" value="Genomic_DNA"/>
</dbReference>
<feature type="compositionally biased region" description="Polar residues" evidence="6">
    <location>
        <begin position="225"/>
        <end position="245"/>
    </location>
</feature>
<feature type="domain" description="Major facilitator superfamily (MFS) profile" evidence="8">
    <location>
        <begin position="18"/>
        <end position="473"/>
    </location>
</feature>
<proteinExistence type="predicted"/>
<feature type="non-terminal residue" evidence="9">
    <location>
        <position position="1"/>
    </location>
</feature>
<evidence type="ECO:0000256" key="6">
    <source>
        <dbReference type="SAM" id="MobiDB-lite"/>
    </source>
</evidence>
<dbReference type="InterPro" id="IPR020846">
    <property type="entry name" value="MFS_dom"/>
</dbReference>
<feature type="transmembrane region" description="Helical" evidence="7">
    <location>
        <begin position="371"/>
        <end position="399"/>
    </location>
</feature>
<evidence type="ECO:0000313" key="9">
    <source>
        <dbReference type="EMBL" id="KAF1990812.1"/>
    </source>
</evidence>
<dbReference type="InterPro" id="IPR011701">
    <property type="entry name" value="MFS"/>
</dbReference>
<feature type="transmembrane region" description="Helical" evidence="7">
    <location>
        <begin position="312"/>
        <end position="332"/>
    </location>
</feature>
<dbReference type="InterPro" id="IPR036259">
    <property type="entry name" value="MFS_trans_sf"/>
</dbReference>
<dbReference type="OrthoDB" id="5086884at2759"/>
<evidence type="ECO:0000259" key="8">
    <source>
        <dbReference type="PROSITE" id="PS50850"/>
    </source>
</evidence>
<dbReference type="Pfam" id="PF07690">
    <property type="entry name" value="MFS_1"/>
    <property type="match status" value="1"/>
</dbReference>
<dbReference type="AlphaFoldDB" id="A0A6G1HCN4"/>
<dbReference type="GO" id="GO:0022857">
    <property type="term" value="F:transmembrane transporter activity"/>
    <property type="evidence" value="ECO:0007669"/>
    <property type="project" value="InterPro"/>
</dbReference>
<feature type="transmembrane region" description="Helical" evidence="7">
    <location>
        <begin position="450"/>
        <end position="469"/>
    </location>
</feature>
<feature type="transmembrane region" description="Helical" evidence="7">
    <location>
        <begin position="149"/>
        <end position="171"/>
    </location>
</feature>
<keyword evidence="2" id="KW-0813">Transport</keyword>
<reference evidence="9" key="1">
    <citation type="journal article" date="2020" name="Stud. Mycol.">
        <title>101 Dothideomycetes genomes: a test case for predicting lifestyles and emergence of pathogens.</title>
        <authorList>
            <person name="Haridas S."/>
            <person name="Albert R."/>
            <person name="Binder M."/>
            <person name="Bloem J."/>
            <person name="Labutti K."/>
            <person name="Salamov A."/>
            <person name="Andreopoulos B."/>
            <person name="Baker S."/>
            <person name="Barry K."/>
            <person name="Bills G."/>
            <person name="Bluhm B."/>
            <person name="Cannon C."/>
            <person name="Castanera R."/>
            <person name="Culley D."/>
            <person name="Daum C."/>
            <person name="Ezra D."/>
            <person name="Gonzalez J."/>
            <person name="Henrissat B."/>
            <person name="Kuo A."/>
            <person name="Liang C."/>
            <person name="Lipzen A."/>
            <person name="Lutzoni F."/>
            <person name="Magnuson J."/>
            <person name="Mondo S."/>
            <person name="Nolan M."/>
            <person name="Ohm R."/>
            <person name="Pangilinan J."/>
            <person name="Park H.-J."/>
            <person name="Ramirez L."/>
            <person name="Alfaro M."/>
            <person name="Sun H."/>
            <person name="Tritt A."/>
            <person name="Yoshinaga Y."/>
            <person name="Zwiers L.-H."/>
            <person name="Turgeon B."/>
            <person name="Goodwin S."/>
            <person name="Spatafora J."/>
            <person name="Crous P."/>
            <person name="Grigoriev I."/>
        </authorList>
    </citation>
    <scope>NUCLEOTIDE SEQUENCE</scope>
    <source>
        <strain evidence="9">CBS 113979</strain>
    </source>
</reference>
<organism evidence="9 10">
    <name type="scientific">Aulographum hederae CBS 113979</name>
    <dbReference type="NCBI Taxonomy" id="1176131"/>
    <lineage>
        <taxon>Eukaryota</taxon>
        <taxon>Fungi</taxon>
        <taxon>Dikarya</taxon>
        <taxon>Ascomycota</taxon>
        <taxon>Pezizomycotina</taxon>
        <taxon>Dothideomycetes</taxon>
        <taxon>Pleosporomycetidae</taxon>
        <taxon>Aulographales</taxon>
        <taxon>Aulographaceae</taxon>
    </lineage>
</organism>
<evidence type="ECO:0000256" key="3">
    <source>
        <dbReference type="ARBA" id="ARBA00022692"/>
    </source>
</evidence>
<feature type="non-terminal residue" evidence="9">
    <location>
        <position position="479"/>
    </location>
</feature>
<keyword evidence="3 7" id="KW-0812">Transmembrane</keyword>
<feature type="transmembrane region" description="Helical" evidence="7">
    <location>
        <begin position="419"/>
        <end position="438"/>
    </location>
</feature>
<evidence type="ECO:0000256" key="7">
    <source>
        <dbReference type="SAM" id="Phobius"/>
    </source>
</evidence>
<comment type="subcellular location">
    <subcellularLocation>
        <location evidence="1">Membrane</location>
        <topology evidence="1">Multi-pass membrane protein</topology>
    </subcellularLocation>
</comment>
<dbReference type="SUPFAM" id="SSF103473">
    <property type="entry name" value="MFS general substrate transporter"/>
    <property type="match status" value="1"/>
</dbReference>
<evidence type="ECO:0000256" key="5">
    <source>
        <dbReference type="ARBA" id="ARBA00023136"/>
    </source>
</evidence>
<accession>A0A6G1HCN4</accession>
<feature type="transmembrane region" description="Helical" evidence="7">
    <location>
        <begin position="17"/>
        <end position="40"/>
    </location>
</feature>
<gene>
    <name evidence="9" type="ORF">K402DRAFT_300021</name>
</gene>
<feature type="region of interest" description="Disordered" evidence="6">
    <location>
        <begin position="217"/>
        <end position="251"/>
    </location>
</feature>
<sequence>NYSKPPIGLRWRSHSGFIIFVIGGGMFSDLFLYGLIVPLLPFMLGERIHLPDSKIQTYTSVLLAVYAAAQFVLSPIAGVFADKVKTRQAPFLAGLASLLIATILLGVGQSIAVLSIARIFQGASAAVVWTIGLAMCLETVGPSRLGTTIGSIFSFVSVGTFASPVLGGILYRETGYIGVFGVGTGILVVDFILRILVIEKKTAAKYAADAASTCSKHSNFPGPNEPTTNGTMNENTPLIQRQPSDSSEEIDPDYRFSTQTPPWLSSFPVLACLHDASLLTSLLVGFMQALLLASFDATVPTVAKQYYNFDSFSAGLLFVPLGVADMIIGPLAGYATDKLGVKIATTFGFALLTPSLILFRLVKPGGGKEIAVFSVLLALGGAGSSIISSGSIVEAGAAVERYYRANKEFFGHKEPYAQLYGISAMMFSAGLTLGPLVAGSLKDSIGYGNMNAVLGAVCGIAGVLCFLFIEGRPSCWPKK</sequence>